<reference evidence="3 4" key="1">
    <citation type="submission" date="2024-10" db="EMBL/GenBank/DDBJ databases">
        <title>Updated reference genomes for cyclostephanoid diatoms.</title>
        <authorList>
            <person name="Roberts W.R."/>
            <person name="Alverson A.J."/>
        </authorList>
    </citation>
    <scope>NUCLEOTIDE SEQUENCE [LARGE SCALE GENOMIC DNA]</scope>
    <source>
        <strain evidence="3 4">AJA010-31</strain>
    </source>
</reference>
<comment type="caution">
    <text evidence="3">The sequence shown here is derived from an EMBL/GenBank/DDBJ whole genome shotgun (WGS) entry which is preliminary data.</text>
</comment>
<feature type="compositionally biased region" description="Polar residues" evidence="1">
    <location>
        <begin position="126"/>
        <end position="179"/>
    </location>
</feature>
<dbReference type="InterPro" id="IPR035965">
    <property type="entry name" value="PAS-like_dom_sf"/>
</dbReference>
<feature type="region of interest" description="Disordered" evidence="1">
    <location>
        <begin position="66"/>
        <end position="93"/>
    </location>
</feature>
<feature type="compositionally biased region" description="Polar residues" evidence="1">
    <location>
        <begin position="389"/>
        <end position="410"/>
    </location>
</feature>
<evidence type="ECO:0000313" key="3">
    <source>
        <dbReference type="EMBL" id="KAL3778248.1"/>
    </source>
</evidence>
<dbReference type="InterPro" id="IPR004827">
    <property type="entry name" value="bZIP"/>
</dbReference>
<organism evidence="3 4">
    <name type="scientific">Cyclotella atomus</name>
    <dbReference type="NCBI Taxonomy" id="382360"/>
    <lineage>
        <taxon>Eukaryota</taxon>
        <taxon>Sar</taxon>
        <taxon>Stramenopiles</taxon>
        <taxon>Ochrophyta</taxon>
        <taxon>Bacillariophyta</taxon>
        <taxon>Coscinodiscophyceae</taxon>
        <taxon>Thalassiosirophycidae</taxon>
        <taxon>Stephanodiscales</taxon>
        <taxon>Stephanodiscaceae</taxon>
        <taxon>Cyclotella</taxon>
    </lineage>
</organism>
<keyword evidence="4" id="KW-1185">Reference proteome</keyword>
<feature type="compositionally biased region" description="Polar residues" evidence="1">
    <location>
        <begin position="441"/>
        <end position="482"/>
    </location>
</feature>
<feature type="region of interest" description="Disordered" evidence="1">
    <location>
        <begin position="338"/>
        <end position="370"/>
    </location>
</feature>
<name>A0ABD3NRT2_9STRA</name>
<dbReference type="InterPro" id="IPR000014">
    <property type="entry name" value="PAS"/>
</dbReference>
<dbReference type="CDD" id="cd00130">
    <property type="entry name" value="PAS"/>
    <property type="match status" value="1"/>
</dbReference>
<feature type="compositionally biased region" description="Polar residues" evidence="1">
    <location>
        <begin position="76"/>
        <end position="93"/>
    </location>
</feature>
<feature type="compositionally biased region" description="Basic and acidic residues" evidence="1">
    <location>
        <begin position="622"/>
        <end position="633"/>
    </location>
</feature>
<feature type="compositionally biased region" description="Basic and acidic residues" evidence="1">
    <location>
        <begin position="644"/>
        <end position="664"/>
    </location>
</feature>
<dbReference type="SUPFAM" id="SSF55785">
    <property type="entry name" value="PYP-like sensor domain (PAS domain)"/>
    <property type="match status" value="1"/>
</dbReference>
<evidence type="ECO:0000256" key="1">
    <source>
        <dbReference type="SAM" id="MobiDB-lite"/>
    </source>
</evidence>
<dbReference type="PROSITE" id="PS00036">
    <property type="entry name" value="BZIP_BASIC"/>
    <property type="match status" value="1"/>
</dbReference>
<evidence type="ECO:0000313" key="4">
    <source>
        <dbReference type="Proteomes" id="UP001530400"/>
    </source>
</evidence>
<dbReference type="SMART" id="SM00091">
    <property type="entry name" value="PAS"/>
    <property type="match status" value="1"/>
</dbReference>
<protein>
    <recommendedName>
        <fullName evidence="2">PAS domain-containing protein</fullName>
    </recommendedName>
</protein>
<feature type="compositionally biased region" description="Low complexity" evidence="1">
    <location>
        <begin position="338"/>
        <end position="367"/>
    </location>
</feature>
<feature type="compositionally biased region" description="Basic and acidic residues" evidence="1">
    <location>
        <begin position="603"/>
        <end position="612"/>
    </location>
</feature>
<feature type="compositionally biased region" description="Polar residues" evidence="1">
    <location>
        <begin position="501"/>
        <end position="512"/>
    </location>
</feature>
<feature type="region of interest" description="Disordered" evidence="1">
    <location>
        <begin position="585"/>
        <end position="664"/>
    </location>
</feature>
<feature type="domain" description="PAS" evidence="2">
    <location>
        <begin position="271"/>
        <end position="334"/>
    </location>
</feature>
<dbReference type="AlphaFoldDB" id="A0ABD3NRT2"/>
<evidence type="ECO:0000259" key="2">
    <source>
        <dbReference type="PROSITE" id="PS50112"/>
    </source>
</evidence>
<sequence length="664" mass="71472">MASNQDINELIRLLVQQQQQQQGVRPSPAFQPQLQSALQSSSNTGAAGSLESAVFGCLSALSGSSAGRPNGHAPLSQVNSTTRPTSAVSDQQQLLQTARQLSAINPSLAAAVAECAMSLEVQQPQYSQQGPVSSMGGSNSINPLSNQVNTNPPSQQNVSNIHNDPRSSSVPRENTTVSAPASLPAKPISLLTLQGWSLEKLESYKKQLQDTNQPVPRAVDIVIEDIKRKREKHEAKLAANRKSASTSRAKKLKLIEELSAANAKLRYQALLLSYLPDAVVALGLDGKIKFCSVQLERMLGLRSDELVGNSIEAIMSPDSHDIIRKFINDVIAAEAKQSEYQGQSSSENSSSGDNAVISRSSGRSGRSFPPLYEVNVNKANTVRNEECLSYSSGNGTSKNESSSDQSNAPSNAFRMKHKSSSLTDEDPSLKKKRGAQESDENGSSLGMASDNASITGKNGSAKLSSSLTNYPAVTKKQQNQGDSHIWSKHAFAPRMAKKQESLSSAESAWQDSQNKESNESSSDGYAEDQESSSMSGESIWKKGQDEESGSEVVNVGSKSKTLENEKGVEKELLFCVRPVIKEKHLRNLARMPLRANNVNDSEGSTRNKDSSGSDKVSSQGSDKSDESSRETQLCKHGLPKKRKVGDIDGRDMTESSSAEKKPCI</sequence>
<feature type="region of interest" description="Disordered" evidence="1">
    <location>
        <begin position="388"/>
        <end position="563"/>
    </location>
</feature>
<dbReference type="Proteomes" id="UP001530400">
    <property type="component" value="Unassembled WGS sequence"/>
</dbReference>
<dbReference type="Gene3D" id="3.30.450.20">
    <property type="entry name" value="PAS domain"/>
    <property type="match status" value="1"/>
</dbReference>
<feature type="region of interest" description="Disordered" evidence="1">
    <location>
        <begin position="126"/>
        <end position="181"/>
    </location>
</feature>
<dbReference type="PROSITE" id="PS50112">
    <property type="entry name" value="PAS"/>
    <property type="match status" value="1"/>
</dbReference>
<dbReference type="EMBL" id="JALLPJ020000995">
    <property type="protein sequence ID" value="KAL3778248.1"/>
    <property type="molecule type" value="Genomic_DNA"/>
</dbReference>
<accession>A0ABD3NRT2</accession>
<dbReference type="NCBIfam" id="TIGR00229">
    <property type="entry name" value="sensory_box"/>
    <property type="match status" value="1"/>
</dbReference>
<proteinExistence type="predicted"/>
<gene>
    <name evidence="3" type="ORF">ACHAWO_011125</name>
</gene>